<feature type="transmembrane region" description="Helical" evidence="2">
    <location>
        <begin position="559"/>
        <end position="586"/>
    </location>
</feature>
<proteinExistence type="predicted"/>
<evidence type="ECO:0000256" key="1">
    <source>
        <dbReference type="SAM" id="MobiDB-lite"/>
    </source>
</evidence>
<reference evidence="4" key="1">
    <citation type="submission" date="2017-05" db="UniProtKB">
        <authorList>
            <consortium name="EnsemblMetazoa"/>
        </authorList>
    </citation>
    <scope>IDENTIFICATION</scope>
</reference>
<feature type="chain" id="PRO_5013299046" description="IgGFc-binding protein N-terminal domain-containing protein" evidence="3">
    <location>
        <begin position="22"/>
        <end position="716"/>
    </location>
</feature>
<feature type="region of interest" description="Disordered" evidence="1">
    <location>
        <begin position="459"/>
        <end position="478"/>
    </location>
</feature>
<name>A0A1X7SXR9_AMPQE</name>
<organism evidence="4">
    <name type="scientific">Amphimedon queenslandica</name>
    <name type="common">Sponge</name>
    <dbReference type="NCBI Taxonomy" id="400682"/>
    <lineage>
        <taxon>Eukaryota</taxon>
        <taxon>Metazoa</taxon>
        <taxon>Porifera</taxon>
        <taxon>Demospongiae</taxon>
        <taxon>Heteroscleromorpha</taxon>
        <taxon>Haplosclerida</taxon>
        <taxon>Niphatidae</taxon>
        <taxon>Amphimedon</taxon>
    </lineage>
</organism>
<keyword evidence="3" id="KW-0732">Signal</keyword>
<evidence type="ECO:0008006" key="5">
    <source>
        <dbReference type="Google" id="ProtNLM"/>
    </source>
</evidence>
<keyword evidence="2" id="KW-0472">Membrane</keyword>
<evidence type="ECO:0000313" key="4">
    <source>
        <dbReference type="EnsemblMetazoa" id="Aqu2.1.06952_001"/>
    </source>
</evidence>
<evidence type="ECO:0000256" key="2">
    <source>
        <dbReference type="SAM" id="Phobius"/>
    </source>
</evidence>
<keyword evidence="2" id="KW-1133">Transmembrane helix</keyword>
<accession>A0A1X7SXR9</accession>
<dbReference type="AlphaFoldDB" id="A0A1X7SXR9"/>
<dbReference type="EnsemblMetazoa" id="Aqu2.1.06952_001">
    <property type="protein sequence ID" value="Aqu2.1.06952_001"/>
    <property type="gene ID" value="Aqu2.1.06952"/>
</dbReference>
<keyword evidence="2" id="KW-0812">Transmembrane</keyword>
<protein>
    <recommendedName>
        <fullName evidence="5">IgGFc-binding protein N-terminal domain-containing protein</fullName>
    </recommendedName>
</protein>
<evidence type="ECO:0000256" key="3">
    <source>
        <dbReference type="SAM" id="SignalP"/>
    </source>
</evidence>
<sequence length="716" mass="79188">MDIILSLLLLSSSLLLLNVAGDSPCSEGFMDYSLLESKAGDIGISHSTPSNIAEEDPSKWIIQDSSNKFDCSNTMTLTEVLIGVDIRTETSTRNKYPSIEIWHKKGKNYEKYNPEKSFTIKLSPDNFTTSGLYRYELSPPLLMKRHDRLVLYQPSNTESVVRFYTVTSNSFEDQIGQFEDTDEDEVQVKSMDEMEATVSWTIFTKVLLQPILDNTNCYSIDESFDAKRLSVTNLELVSDIRVFPSIKFTCHGIITKWIIGATTNTHPLIMIRHSDNTTTNAISIDTDTIPSAMDSNVYNITVTDEVRVQPGDVLMINSTGTDMYYQQHNGPFNYRLGPNSVLARIDSNDYPLISAIIRSTIPLMTSDMFMITSSYSKSTSEVISKSTMIIITTTTTQTAYHTLSSSLSTRIIQTPVTIVPITPTTIPTSNFTPTNIIPSSSTSNKANIPPTSTVHISATNTIPNSSSIPTTSNLPSRITTSTKSITTTHKKEPTVSIVHTNPITSVLLQTTEALGSTTMVHSSLNNSASLPTITIFRTSTNTLTPTVQGNGSKDHTFTILLSVISAVFIILAVSILVILIVSVLVCRRRKQLILELPGDEISDSLSDPVYSLNNVTPKEEEEVRRSNPNYQIQTSQGEQLYYELEAPVTNGIHSDTIVDSSVTSITNPYYDISIEKKKGDPLVHDEPKIKSKGKQEINENEMYSLLEDVPLFVPAA</sequence>
<feature type="signal peptide" evidence="3">
    <location>
        <begin position="1"/>
        <end position="21"/>
    </location>
</feature>
<dbReference type="InParanoid" id="A0A1X7SXR9"/>